<evidence type="ECO:0000256" key="1">
    <source>
        <dbReference type="ARBA" id="ARBA00034923"/>
    </source>
</evidence>
<proteinExistence type="predicted"/>
<protein>
    <recommendedName>
        <fullName evidence="1">DNA 3'-5' helicase II</fullName>
    </recommendedName>
</protein>
<keyword evidence="4" id="KW-1185">Reference proteome</keyword>
<name>A0ABX8EQI2_9PSED</name>
<dbReference type="SUPFAM" id="SSF52540">
    <property type="entry name" value="P-loop containing nucleoside triphosphate hydrolases"/>
    <property type="match status" value="1"/>
</dbReference>
<organism evidence="3 4">
    <name type="scientific">Pseudomonas hormoni</name>
    <dbReference type="NCBI Taxonomy" id="3093767"/>
    <lineage>
        <taxon>Bacteria</taxon>
        <taxon>Pseudomonadati</taxon>
        <taxon>Pseudomonadota</taxon>
        <taxon>Gammaproteobacteria</taxon>
        <taxon>Pseudomonadales</taxon>
        <taxon>Pseudomonadaceae</taxon>
        <taxon>Pseudomonas</taxon>
    </lineage>
</organism>
<dbReference type="PANTHER" id="PTHR11070">
    <property type="entry name" value="UVRD / RECB / PCRA DNA HELICASE FAMILY MEMBER"/>
    <property type="match status" value="1"/>
</dbReference>
<dbReference type="Pfam" id="PF13538">
    <property type="entry name" value="UvrD_C_2"/>
    <property type="match status" value="1"/>
</dbReference>
<evidence type="ECO:0000259" key="2">
    <source>
        <dbReference type="Pfam" id="PF13538"/>
    </source>
</evidence>
<feature type="domain" description="UvrD-like helicase C-terminal" evidence="2">
    <location>
        <begin position="308"/>
        <end position="357"/>
    </location>
</feature>
<sequence>MNSNWWRSKKEMDQAQKDFIGLPMEGRYLLSGPPGSGKTNLLLLRAEVMVGSGEKDILFITYTRSLADFIRSGAVAKGFVRASQIKTFHSWLAEYVNLNLGSKVKWGEGDFDDDARTEALQKLIAANEVRPSDKMYSAIFVDEAQDLSVGELAALLELSDKVCICGDDRQGIYNQDGMITADSLGLETHRLTRHFRIGQEIAKVADKLMPPVKGGTTLESTCNYDPAIQGTSSAILHPSQSRTEQLDKILELIEVQLDAFPDEAVGIFCPRQEDRLEVKNYLESTHLKDRICTHGVDSNATFSSQALIHIMTLHASKGTEFRCVHIFGAEGLTRFPLKRTKLIYTGVTRAKTALNVYRCGDTTVKVEAAFAKPVLFGLDNLFPDD</sequence>
<evidence type="ECO:0000313" key="4">
    <source>
        <dbReference type="Proteomes" id="UP000681155"/>
    </source>
</evidence>
<dbReference type="PANTHER" id="PTHR11070:SF2">
    <property type="entry name" value="ATP-DEPENDENT DNA HELICASE SRS2"/>
    <property type="match status" value="1"/>
</dbReference>
<dbReference type="EMBL" id="CP075566">
    <property type="protein sequence ID" value="QVW21931.1"/>
    <property type="molecule type" value="Genomic_DNA"/>
</dbReference>
<dbReference type="RefSeq" id="WP_214377821.1">
    <property type="nucleotide sequence ID" value="NZ_CP075566.1"/>
</dbReference>
<accession>A0ABX8EQI2</accession>
<dbReference type="Pfam" id="PF13245">
    <property type="entry name" value="AAA_19"/>
    <property type="match status" value="1"/>
</dbReference>
<gene>
    <name evidence="3" type="ORF">KJF94_18815</name>
</gene>
<reference evidence="3 4" key="1">
    <citation type="submission" date="2021-05" db="EMBL/GenBank/DDBJ databases">
        <title>Complete genome of the cytokinin-producing biocontrol strain Pseudomonas fluorescens G20-18.</title>
        <authorList>
            <person name="Nielsen T.K."/>
            <person name="Mekureyaw M.F."/>
            <person name="Hansen L.H."/>
            <person name="Nicolaisen M.H."/>
            <person name="Roitsch T.G."/>
            <person name="Hennessy R.C."/>
        </authorList>
    </citation>
    <scope>NUCLEOTIDE SEQUENCE [LARGE SCALE GENOMIC DNA]</scope>
    <source>
        <strain evidence="3 4">G20-18</strain>
    </source>
</reference>
<dbReference type="InterPro" id="IPR000212">
    <property type="entry name" value="DNA_helicase_UvrD/REP"/>
</dbReference>
<evidence type="ECO:0000313" key="3">
    <source>
        <dbReference type="EMBL" id="QVW21931.1"/>
    </source>
</evidence>
<dbReference type="InterPro" id="IPR027785">
    <property type="entry name" value="UvrD-like_helicase_C"/>
</dbReference>
<dbReference type="Gene3D" id="3.40.50.300">
    <property type="entry name" value="P-loop containing nucleotide triphosphate hydrolases"/>
    <property type="match status" value="2"/>
</dbReference>
<dbReference type="InterPro" id="IPR027417">
    <property type="entry name" value="P-loop_NTPase"/>
</dbReference>
<dbReference type="Proteomes" id="UP000681155">
    <property type="component" value="Chromosome"/>
</dbReference>